<protein>
    <submittedName>
        <fullName evidence="1">Uncharacterized protein</fullName>
    </submittedName>
</protein>
<gene>
    <name evidence="1" type="ORF">M413DRAFT_23000</name>
</gene>
<reference evidence="1 2" key="1">
    <citation type="submission" date="2014-04" db="EMBL/GenBank/DDBJ databases">
        <authorList>
            <consortium name="DOE Joint Genome Institute"/>
            <person name="Kuo A."/>
            <person name="Gay G."/>
            <person name="Dore J."/>
            <person name="Kohler A."/>
            <person name="Nagy L.G."/>
            <person name="Floudas D."/>
            <person name="Copeland A."/>
            <person name="Barry K.W."/>
            <person name="Cichocki N."/>
            <person name="Veneault-Fourrey C."/>
            <person name="LaButti K."/>
            <person name="Lindquist E.A."/>
            <person name="Lipzen A."/>
            <person name="Lundell T."/>
            <person name="Morin E."/>
            <person name="Murat C."/>
            <person name="Sun H."/>
            <person name="Tunlid A."/>
            <person name="Henrissat B."/>
            <person name="Grigoriev I.V."/>
            <person name="Hibbett D.S."/>
            <person name="Martin F."/>
            <person name="Nordberg H.P."/>
            <person name="Cantor M.N."/>
            <person name="Hua S.X."/>
        </authorList>
    </citation>
    <scope>NUCLEOTIDE SEQUENCE [LARGE SCALE GENOMIC DNA]</scope>
    <source>
        <strain evidence="2">h7</strain>
    </source>
</reference>
<dbReference type="Proteomes" id="UP000053424">
    <property type="component" value="Unassembled WGS sequence"/>
</dbReference>
<name>A0A0C3CRW8_HEBCY</name>
<dbReference type="HOGENOM" id="CLU_1261651_0_0_1"/>
<keyword evidence="2" id="KW-1185">Reference proteome</keyword>
<dbReference type="EMBL" id="KN831770">
    <property type="protein sequence ID" value="KIM46601.1"/>
    <property type="molecule type" value="Genomic_DNA"/>
</dbReference>
<accession>A0A0C3CRW8</accession>
<dbReference type="AlphaFoldDB" id="A0A0C3CRW8"/>
<evidence type="ECO:0000313" key="2">
    <source>
        <dbReference type="Proteomes" id="UP000053424"/>
    </source>
</evidence>
<reference evidence="2" key="2">
    <citation type="submission" date="2015-01" db="EMBL/GenBank/DDBJ databases">
        <title>Evolutionary Origins and Diversification of the Mycorrhizal Mutualists.</title>
        <authorList>
            <consortium name="DOE Joint Genome Institute"/>
            <consortium name="Mycorrhizal Genomics Consortium"/>
            <person name="Kohler A."/>
            <person name="Kuo A."/>
            <person name="Nagy L.G."/>
            <person name="Floudas D."/>
            <person name="Copeland A."/>
            <person name="Barry K.W."/>
            <person name="Cichocki N."/>
            <person name="Veneault-Fourrey C."/>
            <person name="LaButti K."/>
            <person name="Lindquist E.A."/>
            <person name="Lipzen A."/>
            <person name="Lundell T."/>
            <person name="Morin E."/>
            <person name="Murat C."/>
            <person name="Riley R."/>
            <person name="Ohm R."/>
            <person name="Sun H."/>
            <person name="Tunlid A."/>
            <person name="Henrissat B."/>
            <person name="Grigoriev I.V."/>
            <person name="Hibbett D.S."/>
            <person name="Martin F."/>
        </authorList>
    </citation>
    <scope>NUCLEOTIDE SEQUENCE [LARGE SCALE GENOMIC DNA]</scope>
    <source>
        <strain evidence="2">h7</strain>
    </source>
</reference>
<organism evidence="1 2">
    <name type="scientific">Hebeloma cylindrosporum</name>
    <dbReference type="NCBI Taxonomy" id="76867"/>
    <lineage>
        <taxon>Eukaryota</taxon>
        <taxon>Fungi</taxon>
        <taxon>Dikarya</taxon>
        <taxon>Basidiomycota</taxon>
        <taxon>Agaricomycotina</taxon>
        <taxon>Agaricomycetes</taxon>
        <taxon>Agaricomycetidae</taxon>
        <taxon>Agaricales</taxon>
        <taxon>Agaricineae</taxon>
        <taxon>Hymenogastraceae</taxon>
        <taxon>Hebeloma</taxon>
    </lineage>
</organism>
<sequence>MPARAICDAYPIILPLRIDIHSLWSSNAGLPPPSSTPDTKGVSEASAQPLFSLVRRRQRLSRPDVSSTVGTASRSSSCVSSLSTGVSANLITKNRTIFSKHMGSSLAISGGKILMFSSKQRRTDGLCRKDDDTFRPTISLKIVVALESLCWTMELTPIEQILGRTTTMFQARHPKPQRLLQALDLLLLDVSTFITGTEAQFHPFNLYPLALACHNRHHQ</sequence>
<proteinExistence type="predicted"/>
<evidence type="ECO:0000313" key="1">
    <source>
        <dbReference type="EMBL" id="KIM46601.1"/>
    </source>
</evidence>